<dbReference type="EMBL" id="JAMGBA010000003">
    <property type="protein sequence ID" value="MCL6699544.1"/>
    <property type="molecule type" value="Genomic_DNA"/>
</dbReference>
<proteinExistence type="predicted"/>
<feature type="compositionally biased region" description="Polar residues" evidence="1">
    <location>
        <begin position="1"/>
        <end position="10"/>
    </location>
</feature>
<reference evidence="3 4" key="1">
    <citation type="submission" date="2022-05" db="EMBL/GenBank/DDBJ databases">
        <authorList>
            <person name="Jo J.-H."/>
            <person name="Im W.-T."/>
        </authorList>
    </citation>
    <scope>NUCLEOTIDE SEQUENCE [LARGE SCALE GENOMIC DNA]</scope>
    <source>
        <strain evidence="3 4">NSE70-1</strain>
    </source>
</reference>
<dbReference type="SMART" id="SM00470">
    <property type="entry name" value="ParB"/>
    <property type="match status" value="1"/>
</dbReference>
<accession>A0ABT0RWZ6</accession>
<feature type="domain" description="ParB-like N-terminal" evidence="2">
    <location>
        <begin position="15"/>
        <end position="109"/>
    </location>
</feature>
<dbReference type="InterPro" id="IPR050336">
    <property type="entry name" value="Chromosome_partition/occlusion"/>
</dbReference>
<keyword evidence="4" id="KW-1185">Reference proteome</keyword>
<name>A0ABT0RWZ6_9SPHN</name>
<protein>
    <submittedName>
        <fullName evidence="3">ParB N-terminal domain-containing protein</fullName>
    </submittedName>
</protein>
<evidence type="ECO:0000313" key="3">
    <source>
        <dbReference type="EMBL" id="MCL6699544.1"/>
    </source>
</evidence>
<evidence type="ECO:0000256" key="1">
    <source>
        <dbReference type="SAM" id="MobiDB-lite"/>
    </source>
</evidence>
<dbReference type="PANTHER" id="PTHR33375:SF1">
    <property type="entry name" value="CHROMOSOME-PARTITIONING PROTEIN PARB-RELATED"/>
    <property type="match status" value="1"/>
</dbReference>
<dbReference type="InterPro" id="IPR003115">
    <property type="entry name" value="ParB_N"/>
</dbReference>
<feature type="region of interest" description="Disordered" evidence="1">
    <location>
        <begin position="1"/>
        <end position="24"/>
    </location>
</feature>
<dbReference type="InterPro" id="IPR036086">
    <property type="entry name" value="ParB/Sulfiredoxin_sf"/>
</dbReference>
<dbReference type="PANTHER" id="PTHR33375">
    <property type="entry name" value="CHROMOSOME-PARTITIONING PROTEIN PARB-RELATED"/>
    <property type="match status" value="1"/>
</dbReference>
<dbReference type="SUPFAM" id="SSF110849">
    <property type="entry name" value="ParB/Sulfiredoxin"/>
    <property type="match status" value="1"/>
</dbReference>
<dbReference type="Proteomes" id="UP001203410">
    <property type="component" value="Unassembled WGS sequence"/>
</dbReference>
<sequence>MATASNTPSTPLGPRTVPTDSLIPNPHNPRVLFDELPLRTLEESIRRVGILVPITVFQATGSKKYTILDGQRRWICAQRLALADVPINQVQEPTVAQNIVTMFQIHKLRKDWELMPTALKLGVLMNELDERRDAQLADLTGLDVAVVTRCKKLLWYPKQYQEMMLYADPEDRIKADFFIELYPILTDRLVSRAQWYDRDMIIDRFLVKYQEKLSGFKSITDFRKIKQHISVARAAGHEDQILDRLHRFILDDRIDIEDLEIDTAKVHRRASVLVRTLAKLMDQLREVEAEAFLGEEDLWVELEELHALINSKLAEADRRPK</sequence>
<comment type="caution">
    <text evidence="3">The sequence shown here is derived from an EMBL/GenBank/DDBJ whole genome shotgun (WGS) entry which is preliminary data.</text>
</comment>
<evidence type="ECO:0000313" key="4">
    <source>
        <dbReference type="Proteomes" id="UP001203410"/>
    </source>
</evidence>
<evidence type="ECO:0000259" key="2">
    <source>
        <dbReference type="SMART" id="SM00470"/>
    </source>
</evidence>
<dbReference type="RefSeq" id="WP_249905001.1">
    <property type="nucleotide sequence ID" value="NZ_JAMGBA010000003.1"/>
</dbReference>
<gene>
    <name evidence="3" type="ORF">LZ496_12205</name>
</gene>
<dbReference type="Pfam" id="PF02195">
    <property type="entry name" value="ParB_N"/>
    <property type="match status" value="1"/>
</dbReference>
<dbReference type="Gene3D" id="3.90.1530.10">
    <property type="entry name" value="Conserved hypothetical protein from pyrococcus furiosus pfu- 392566-001, ParB domain"/>
    <property type="match status" value="1"/>
</dbReference>
<organism evidence="3 4">
    <name type="scientific">Sphingomonas caseinilyticus</name>
    <dbReference type="NCBI Taxonomy" id="2908205"/>
    <lineage>
        <taxon>Bacteria</taxon>
        <taxon>Pseudomonadati</taxon>
        <taxon>Pseudomonadota</taxon>
        <taxon>Alphaproteobacteria</taxon>
        <taxon>Sphingomonadales</taxon>
        <taxon>Sphingomonadaceae</taxon>
        <taxon>Sphingomonas</taxon>
    </lineage>
</organism>